<keyword evidence="3" id="KW-1003">Cell membrane</keyword>
<evidence type="ECO:0000256" key="7">
    <source>
        <dbReference type="SAM" id="Phobius"/>
    </source>
</evidence>
<comment type="subcellular location">
    <subcellularLocation>
        <location evidence="1">Cell membrane</location>
        <topology evidence="1">Multi-pass membrane protein</topology>
    </subcellularLocation>
</comment>
<evidence type="ECO:0000259" key="8">
    <source>
        <dbReference type="PROSITE" id="PS50850"/>
    </source>
</evidence>
<feature type="transmembrane region" description="Helical" evidence="7">
    <location>
        <begin position="125"/>
        <end position="149"/>
    </location>
</feature>
<protein>
    <submittedName>
        <fullName evidence="9">MFS transporter</fullName>
    </submittedName>
</protein>
<feature type="transmembrane region" description="Helical" evidence="7">
    <location>
        <begin position="354"/>
        <end position="373"/>
    </location>
</feature>
<dbReference type="EMBL" id="JABXYM010000001">
    <property type="protein sequence ID" value="MCR6096222.1"/>
    <property type="molecule type" value="Genomic_DNA"/>
</dbReference>
<feature type="transmembrane region" description="Helical" evidence="7">
    <location>
        <begin position="67"/>
        <end position="85"/>
    </location>
</feature>
<feature type="transmembrane region" description="Helical" evidence="7">
    <location>
        <begin position="155"/>
        <end position="173"/>
    </location>
</feature>
<dbReference type="Gene3D" id="1.20.1250.20">
    <property type="entry name" value="MFS general substrate transporter like domains"/>
    <property type="match status" value="1"/>
</dbReference>
<feature type="transmembrane region" description="Helical" evidence="7">
    <location>
        <begin position="219"/>
        <end position="252"/>
    </location>
</feature>
<dbReference type="InterPro" id="IPR011701">
    <property type="entry name" value="MFS"/>
</dbReference>
<proteinExistence type="predicted"/>
<evidence type="ECO:0000256" key="2">
    <source>
        <dbReference type="ARBA" id="ARBA00022448"/>
    </source>
</evidence>
<sequence>MTKILYFIIAVAFLDTFIQLPIITPYAQNLGASHFLTGAIIAVYSLANMVGNLLAGHWIDRFGRKKLLLSGMLLVAIILIFYPLTRTGLELFIVRLLHGLAGGALIPAAFAYVGDKTRTGERGRTMAYTGACIGSAAIVGPALGGAIAARGSADAVFLLVAGLFILTSILIVTHIKESYIPSDRGHVQGKDILFLLKEPLIITACLSAFALMVSNGTLAFALPLVVASVGLSTATTGMLLSLFGIVALVIFLTPANRLFDKKTPVSLVITGIIFISVALTLLSMVTALPMLILAMIIYGIGFAFIFPSMNKIVADVSSEVDRGKAYGIFYAAFSLGVVSGSFIAGTAAELSFHPFLVSAIIMLSVAGLVILSARSSHYSSSK</sequence>
<evidence type="ECO:0000256" key="3">
    <source>
        <dbReference type="ARBA" id="ARBA00022475"/>
    </source>
</evidence>
<feature type="transmembrane region" description="Helical" evidence="7">
    <location>
        <begin position="288"/>
        <end position="306"/>
    </location>
</feature>
<dbReference type="InterPro" id="IPR001958">
    <property type="entry name" value="Tet-R_TetA/multi-R_MdtG-like"/>
</dbReference>
<dbReference type="SUPFAM" id="SSF103473">
    <property type="entry name" value="MFS general substrate transporter"/>
    <property type="match status" value="1"/>
</dbReference>
<accession>A0A9Q4B1C3</accession>
<reference evidence="9" key="1">
    <citation type="submission" date="2020-06" db="EMBL/GenBank/DDBJ databases">
        <title>Insight into the genomes of haloalkaliphilic bacilli from Kenyan soda lakes.</title>
        <authorList>
            <person name="Mwirichia R."/>
            <person name="Villamizar G.C."/>
            <person name="Poehlein A."/>
            <person name="Mugweru J."/>
            <person name="Kipnyargis A."/>
            <person name="Kiplimo D."/>
            <person name="Orwa P."/>
            <person name="Daniel R."/>
        </authorList>
    </citation>
    <scope>NUCLEOTIDE SEQUENCE</scope>
    <source>
        <strain evidence="9">B1096_S55</strain>
    </source>
</reference>
<feature type="transmembrane region" description="Helical" evidence="7">
    <location>
        <begin position="91"/>
        <end position="113"/>
    </location>
</feature>
<feature type="transmembrane region" description="Helical" evidence="7">
    <location>
        <begin position="264"/>
        <end position="282"/>
    </location>
</feature>
<evidence type="ECO:0000256" key="5">
    <source>
        <dbReference type="ARBA" id="ARBA00022989"/>
    </source>
</evidence>
<keyword evidence="5 7" id="KW-1133">Transmembrane helix</keyword>
<evidence type="ECO:0000256" key="4">
    <source>
        <dbReference type="ARBA" id="ARBA00022692"/>
    </source>
</evidence>
<dbReference type="PROSITE" id="PS50850">
    <property type="entry name" value="MFS"/>
    <property type="match status" value="1"/>
</dbReference>
<feature type="transmembrane region" description="Helical" evidence="7">
    <location>
        <begin position="327"/>
        <end position="348"/>
    </location>
</feature>
<feature type="transmembrane region" description="Helical" evidence="7">
    <location>
        <begin position="194"/>
        <end position="213"/>
    </location>
</feature>
<name>A0A9Q4B1C3_SALAG</name>
<dbReference type="CDD" id="cd17325">
    <property type="entry name" value="MFS_MdtG_SLC18_like"/>
    <property type="match status" value="1"/>
</dbReference>
<keyword evidence="6 7" id="KW-0472">Membrane</keyword>
<comment type="caution">
    <text evidence="9">The sequence shown here is derived from an EMBL/GenBank/DDBJ whole genome shotgun (WGS) entry which is preliminary data.</text>
</comment>
<dbReference type="Proteomes" id="UP001057753">
    <property type="component" value="Unassembled WGS sequence"/>
</dbReference>
<keyword evidence="4 7" id="KW-0812">Transmembrane</keyword>
<evidence type="ECO:0000256" key="6">
    <source>
        <dbReference type="ARBA" id="ARBA00023136"/>
    </source>
</evidence>
<evidence type="ECO:0000313" key="9">
    <source>
        <dbReference type="EMBL" id="MCR6096222.1"/>
    </source>
</evidence>
<dbReference type="GO" id="GO:0005886">
    <property type="term" value="C:plasma membrane"/>
    <property type="evidence" value="ECO:0007669"/>
    <property type="project" value="UniProtKB-SubCell"/>
</dbReference>
<dbReference type="Pfam" id="PF07690">
    <property type="entry name" value="MFS_1"/>
    <property type="match status" value="1"/>
</dbReference>
<dbReference type="PRINTS" id="PR01035">
    <property type="entry name" value="TCRTETA"/>
</dbReference>
<dbReference type="InterPro" id="IPR050171">
    <property type="entry name" value="MFS_Transporters"/>
</dbReference>
<organism evidence="9 10">
    <name type="scientific">Salipaludibacillus agaradhaerens</name>
    <name type="common">Bacillus agaradhaerens</name>
    <dbReference type="NCBI Taxonomy" id="76935"/>
    <lineage>
        <taxon>Bacteria</taxon>
        <taxon>Bacillati</taxon>
        <taxon>Bacillota</taxon>
        <taxon>Bacilli</taxon>
        <taxon>Bacillales</taxon>
        <taxon>Bacillaceae</taxon>
    </lineage>
</organism>
<evidence type="ECO:0000256" key="1">
    <source>
        <dbReference type="ARBA" id="ARBA00004651"/>
    </source>
</evidence>
<keyword evidence="10" id="KW-1185">Reference proteome</keyword>
<feature type="transmembrane region" description="Helical" evidence="7">
    <location>
        <begin position="35"/>
        <end position="55"/>
    </location>
</feature>
<keyword evidence="2" id="KW-0813">Transport</keyword>
<dbReference type="GO" id="GO:0022857">
    <property type="term" value="F:transmembrane transporter activity"/>
    <property type="evidence" value="ECO:0007669"/>
    <property type="project" value="InterPro"/>
</dbReference>
<dbReference type="AlphaFoldDB" id="A0A9Q4B1C3"/>
<evidence type="ECO:0000313" key="10">
    <source>
        <dbReference type="Proteomes" id="UP001057753"/>
    </source>
</evidence>
<dbReference type="InterPro" id="IPR036259">
    <property type="entry name" value="MFS_trans_sf"/>
</dbReference>
<gene>
    <name evidence="9" type="ORF">HXA33_06635</name>
</gene>
<feature type="transmembrane region" description="Helical" evidence="7">
    <location>
        <begin position="5"/>
        <end position="23"/>
    </location>
</feature>
<dbReference type="PANTHER" id="PTHR23517">
    <property type="entry name" value="RESISTANCE PROTEIN MDTM, PUTATIVE-RELATED-RELATED"/>
    <property type="match status" value="1"/>
</dbReference>
<dbReference type="InterPro" id="IPR020846">
    <property type="entry name" value="MFS_dom"/>
</dbReference>
<dbReference type="RefSeq" id="WP_257820868.1">
    <property type="nucleotide sequence ID" value="NZ_JABXYM010000001.1"/>
</dbReference>
<feature type="domain" description="Major facilitator superfamily (MFS) profile" evidence="8">
    <location>
        <begin position="1"/>
        <end position="377"/>
    </location>
</feature>